<proteinExistence type="predicted"/>
<reference evidence="2 3" key="1">
    <citation type="submission" date="2021-07" db="EMBL/GenBank/DDBJ databases">
        <title>Stakelama flava sp. nov., a novel endophytic bacterium isolated from branch of Kandelia candel.</title>
        <authorList>
            <person name="Tuo L."/>
        </authorList>
    </citation>
    <scope>NUCLEOTIDE SEQUENCE [LARGE SCALE GENOMIC DNA]</scope>
    <source>
        <strain evidence="2 3">CBK3Z-3</strain>
    </source>
</reference>
<evidence type="ECO:0000313" key="2">
    <source>
        <dbReference type="EMBL" id="MBW4331777.1"/>
    </source>
</evidence>
<protein>
    <submittedName>
        <fullName evidence="2">Uncharacterized protein</fullName>
    </submittedName>
</protein>
<dbReference type="RefSeq" id="WP_219238900.1">
    <property type="nucleotide sequence ID" value="NZ_JAHWZX010000013.1"/>
</dbReference>
<gene>
    <name evidence="2" type="ORF">KY084_12955</name>
</gene>
<evidence type="ECO:0000256" key="1">
    <source>
        <dbReference type="SAM" id="MobiDB-lite"/>
    </source>
</evidence>
<accession>A0ABS6XNI3</accession>
<sequence>MGDHFDMTQHPAKIAQLSVGAMIFLRGDVAAAKQVVTRSYSTDQMRMPMSAMPAFTPGYPPRLPIVHGTLIPASTATPHRRSHPNVKCRSRPI</sequence>
<name>A0ABS6XNI3_9SPHN</name>
<dbReference type="EMBL" id="JAHWZX010000013">
    <property type="protein sequence ID" value="MBW4331777.1"/>
    <property type="molecule type" value="Genomic_DNA"/>
</dbReference>
<evidence type="ECO:0000313" key="3">
    <source>
        <dbReference type="Proteomes" id="UP001197214"/>
    </source>
</evidence>
<keyword evidence="3" id="KW-1185">Reference proteome</keyword>
<feature type="region of interest" description="Disordered" evidence="1">
    <location>
        <begin position="73"/>
        <end position="93"/>
    </location>
</feature>
<dbReference type="Proteomes" id="UP001197214">
    <property type="component" value="Unassembled WGS sequence"/>
</dbReference>
<comment type="caution">
    <text evidence="2">The sequence shown here is derived from an EMBL/GenBank/DDBJ whole genome shotgun (WGS) entry which is preliminary data.</text>
</comment>
<organism evidence="2 3">
    <name type="scientific">Stakelama flava</name>
    <dbReference type="NCBI Taxonomy" id="2860338"/>
    <lineage>
        <taxon>Bacteria</taxon>
        <taxon>Pseudomonadati</taxon>
        <taxon>Pseudomonadota</taxon>
        <taxon>Alphaproteobacteria</taxon>
        <taxon>Sphingomonadales</taxon>
        <taxon>Sphingomonadaceae</taxon>
        <taxon>Stakelama</taxon>
    </lineage>
</organism>
<feature type="compositionally biased region" description="Basic residues" evidence="1">
    <location>
        <begin position="78"/>
        <end position="93"/>
    </location>
</feature>